<evidence type="ECO:0000256" key="3">
    <source>
        <dbReference type="ARBA" id="ARBA00023157"/>
    </source>
</evidence>
<dbReference type="SUPFAM" id="SSF49265">
    <property type="entry name" value="Fibronectin type III"/>
    <property type="match status" value="1"/>
</dbReference>
<evidence type="ECO:0000256" key="5">
    <source>
        <dbReference type="ARBA" id="ARBA00023319"/>
    </source>
</evidence>
<dbReference type="InterPro" id="IPR013098">
    <property type="entry name" value="Ig_I-set"/>
</dbReference>
<evidence type="ECO:0000256" key="8">
    <source>
        <dbReference type="SAM" id="SignalP"/>
    </source>
</evidence>
<comment type="subcellular location">
    <subcellularLocation>
        <location evidence="1">Membrane</location>
        <topology evidence="1">Single-pass type I membrane protein</topology>
    </subcellularLocation>
</comment>
<keyword evidence="7" id="KW-1133">Transmembrane helix</keyword>
<evidence type="ECO:0000256" key="1">
    <source>
        <dbReference type="ARBA" id="ARBA00004479"/>
    </source>
</evidence>
<dbReference type="PROSITE" id="PS50835">
    <property type="entry name" value="IG_LIKE"/>
    <property type="match status" value="3"/>
</dbReference>
<sequence>MCRIMQALFFLLVICARVCNFQGAELTISTRFKNGDVLFSWYNPRIVSNYYDVFINNKNLGWIPDTEYTVKDALMYNCINITVKTERPFKDYKLTYYVSKINKTVGDSVEISWTAPFFPLAGDYYIYHTNDENKSINFIHVTSNKVTTENKKYEYLSQPLHSTNITFMIRDITLDDAGYYAGGLMAESAWSGGGVVLIVLGNPTTPNITGIFNIPVGDTCILSCSSTSTSAPDYYAKLVNLSYKWFVNGTDVRSPYKDMRFSERYRDMSLTVTKNHRYNQYSCEAMEKNLVSERSVPVHINPLYEPSILSIDPKLELNNGELTVKEEETVGPYNCSADCNPPCEIKWRYKDTADKVHDASSNGHELSIQKVNRSISLLRCVAIYKQNNRTRKDIKLDIQYLDNPVVYVNDKVGEPHHAVRIREGENLRVACYVNGNPDPNITLSKEAAGSGTLQRNMSDWLNHTIKSSQCSDMGKYKCTGTSTGFTKREKTFRINVTYVPQVPRNFTGYSYASGYINLTWVSGFDGGKQQHFILSKMDRFGWQEMANMSDPGQGRVVHYESGRLNAGQEYWYELKSCNIINCSKELAQVKITVKAQQRLSYLPNKTFVIGASAAILILILTIALVLIILKRKTALKRQDNQQDGAEIADQPDVVLYAAVDKSALKKNENKVDLVTEDVPEKKDEHNTLYAVVEKKSTTGATSSSIQKENDQKNDSKKEKQQGATAPEPTGASATSRNVNQDGLIYIDVDFSKKPENQDKNEKPKIHGEEDRTEYTFVDFSKKAPAVKAKPKKEERK</sequence>
<dbReference type="GO" id="GO:0005911">
    <property type="term" value="C:cell-cell junction"/>
    <property type="evidence" value="ECO:0007669"/>
    <property type="project" value="TreeGrafter"/>
</dbReference>
<feature type="compositionally biased region" description="Basic and acidic residues" evidence="6">
    <location>
        <begin position="707"/>
        <end position="720"/>
    </location>
</feature>
<dbReference type="GO" id="GO:0098609">
    <property type="term" value="P:cell-cell adhesion"/>
    <property type="evidence" value="ECO:0007669"/>
    <property type="project" value="TreeGrafter"/>
</dbReference>
<keyword evidence="7" id="KW-0812">Transmembrane</keyword>
<feature type="compositionally biased region" description="Polar residues" evidence="6">
    <location>
        <begin position="731"/>
        <end position="740"/>
    </location>
</feature>
<feature type="compositionally biased region" description="Basic and acidic residues" evidence="6">
    <location>
        <begin position="749"/>
        <end position="773"/>
    </location>
</feature>
<feature type="domain" description="Ig-like" evidence="9">
    <location>
        <begin position="313"/>
        <end position="397"/>
    </location>
</feature>
<dbReference type="InterPro" id="IPR003598">
    <property type="entry name" value="Ig_sub2"/>
</dbReference>
<dbReference type="AlphaFoldDB" id="A0A8B8BLE6"/>
<feature type="chain" id="PRO_5034810668" evidence="8">
    <location>
        <begin position="24"/>
        <end position="796"/>
    </location>
</feature>
<evidence type="ECO:0000256" key="2">
    <source>
        <dbReference type="ARBA" id="ARBA00023136"/>
    </source>
</evidence>
<dbReference type="InterPro" id="IPR013783">
    <property type="entry name" value="Ig-like_fold"/>
</dbReference>
<protein>
    <submittedName>
        <fullName evidence="11">Uncharacterized protein LOC111111446 isoform X2</fullName>
    </submittedName>
</protein>
<dbReference type="GO" id="GO:0005886">
    <property type="term" value="C:plasma membrane"/>
    <property type="evidence" value="ECO:0007669"/>
    <property type="project" value="TreeGrafter"/>
</dbReference>
<gene>
    <name evidence="11" type="primary">LOC111111446</name>
</gene>
<keyword evidence="4" id="KW-0325">Glycoprotein</keyword>
<keyword evidence="5" id="KW-0393">Immunoglobulin domain</keyword>
<evidence type="ECO:0000256" key="6">
    <source>
        <dbReference type="SAM" id="MobiDB-lite"/>
    </source>
</evidence>
<reference evidence="11" key="1">
    <citation type="submission" date="2025-08" db="UniProtKB">
        <authorList>
            <consortium name="RefSeq"/>
        </authorList>
    </citation>
    <scope>IDENTIFICATION</scope>
    <source>
        <tissue evidence="11">Whole sample</tissue>
    </source>
</reference>
<feature type="domain" description="Ig-like" evidence="9">
    <location>
        <begin position="206"/>
        <end position="297"/>
    </location>
</feature>
<dbReference type="PANTHER" id="PTHR11640">
    <property type="entry name" value="NEPHRIN"/>
    <property type="match status" value="1"/>
</dbReference>
<dbReference type="Pfam" id="PF07679">
    <property type="entry name" value="I-set"/>
    <property type="match status" value="1"/>
</dbReference>
<keyword evidence="2 7" id="KW-0472">Membrane</keyword>
<dbReference type="OrthoDB" id="10010939at2759"/>
<dbReference type="RefSeq" id="XP_022304148.1">
    <property type="nucleotide sequence ID" value="XM_022448440.1"/>
</dbReference>
<dbReference type="InterPro" id="IPR036116">
    <property type="entry name" value="FN3_sf"/>
</dbReference>
<evidence type="ECO:0000313" key="10">
    <source>
        <dbReference type="Proteomes" id="UP000694844"/>
    </source>
</evidence>
<dbReference type="SMART" id="SM00408">
    <property type="entry name" value="IGc2"/>
    <property type="match status" value="1"/>
</dbReference>
<feature type="transmembrane region" description="Helical" evidence="7">
    <location>
        <begin position="607"/>
        <end position="629"/>
    </location>
</feature>
<feature type="region of interest" description="Disordered" evidence="6">
    <location>
        <begin position="699"/>
        <end position="796"/>
    </location>
</feature>
<evidence type="ECO:0000313" key="11">
    <source>
        <dbReference type="RefSeq" id="XP_022304148.1"/>
    </source>
</evidence>
<dbReference type="InterPro" id="IPR036179">
    <property type="entry name" value="Ig-like_dom_sf"/>
</dbReference>
<accession>A0A8B8BLE6</accession>
<proteinExistence type="predicted"/>
<keyword evidence="10" id="KW-1185">Reference proteome</keyword>
<name>A0A8B8BLE6_CRAVI</name>
<feature type="signal peptide" evidence="8">
    <location>
        <begin position="1"/>
        <end position="23"/>
    </location>
</feature>
<evidence type="ECO:0000259" key="9">
    <source>
        <dbReference type="PROSITE" id="PS50835"/>
    </source>
</evidence>
<evidence type="ECO:0000256" key="4">
    <source>
        <dbReference type="ARBA" id="ARBA00023180"/>
    </source>
</evidence>
<dbReference type="Proteomes" id="UP000694844">
    <property type="component" value="Chromosome 9"/>
</dbReference>
<dbReference type="SUPFAM" id="SSF48726">
    <property type="entry name" value="Immunoglobulin"/>
    <property type="match status" value="2"/>
</dbReference>
<dbReference type="InterPro" id="IPR007110">
    <property type="entry name" value="Ig-like_dom"/>
</dbReference>
<feature type="domain" description="Ig-like" evidence="9">
    <location>
        <begin position="404"/>
        <end position="493"/>
    </location>
</feature>
<dbReference type="PANTHER" id="PTHR11640:SF164">
    <property type="entry name" value="MAM DOMAIN-CONTAINING GLYCOSYLPHOSPHATIDYLINOSITOL ANCHOR PROTEIN 1"/>
    <property type="match status" value="1"/>
</dbReference>
<dbReference type="InterPro" id="IPR051275">
    <property type="entry name" value="Cell_adhesion_signaling"/>
</dbReference>
<keyword evidence="8" id="KW-0732">Signal</keyword>
<organism evidence="10 11">
    <name type="scientific">Crassostrea virginica</name>
    <name type="common">Eastern oyster</name>
    <dbReference type="NCBI Taxonomy" id="6565"/>
    <lineage>
        <taxon>Eukaryota</taxon>
        <taxon>Metazoa</taxon>
        <taxon>Spiralia</taxon>
        <taxon>Lophotrochozoa</taxon>
        <taxon>Mollusca</taxon>
        <taxon>Bivalvia</taxon>
        <taxon>Autobranchia</taxon>
        <taxon>Pteriomorphia</taxon>
        <taxon>Ostreida</taxon>
        <taxon>Ostreoidea</taxon>
        <taxon>Ostreidae</taxon>
        <taxon>Crassostrea</taxon>
    </lineage>
</organism>
<dbReference type="GeneID" id="111111446"/>
<keyword evidence="3" id="KW-1015">Disulfide bond</keyword>
<dbReference type="GO" id="GO:0050839">
    <property type="term" value="F:cell adhesion molecule binding"/>
    <property type="evidence" value="ECO:0007669"/>
    <property type="project" value="TreeGrafter"/>
</dbReference>
<dbReference type="Gene3D" id="2.60.40.10">
    <property type="entry name" value="Immunoglobulins"/>
    <property type="match status" value="1"/>
</dbReference>
<evidence type="ECO:0000256" key="7">
    <source>
        <dbReference type="SAM" id="Phobius"/>
    </source>
</evidence>